<dbReference type="InterPro" id="IPR036691">
    <property type="entry name" value="Endo/exonu/phosph_ase_sf"/>
</dbReference>
<evidence type="ECO:0000256" key="7">
    <source>
        <dbReference type="ARBA" id="ARBA00022490"/>
    </source>
</evidence>
<keyword evidence="8" id="KW-0931">ER-Golgi transport</keyword>
<evidence type="ECO:0000256" key="3">
    <source>
        <dbReference type="ARBA" id="ARBA00006972"/>
    </source>
</evidence>
<evidence type="ECO:0000256" key="10">
    <source>
        <dbReference type="ARBA" id="ARBA00023034"/>
    </source>
</evidence>
<evidence type="ECO:0000256" key="4">
    <source>
        <dbReference type="ARBA" id="ARBA00010768"/>
    </source>
</evidence>
<evidence type="ECO:0000256" key="9">
    <source>
        <dbReference type="ARBA" id="ARBA00022927"/>
    </source>
</evidence>
<dbReference type="GO" id="GO:0006891">
    <property type="term" value="P:intra-Golgi vesicle-mediated transport"/>
    <property type="evidence" value="ECO:0007669"/>
    <property type="project" value="TreeGrafter"/>
</dbReference>
<keyword evidence="11" id="KW-0472">Membrane</keyword>
<dbReference type="GO" id="GO:0030126">
    <property type="term" value="C:COPI vesicle coat"/>
    <property type="evidence" value="ECO:0007669"/>
    <property type="project" value="InterPro"/>
</dbReference>
<dbReference type="Gene3D" id="3.30.450.60">
    <property type="match status" value="1"/>
</dbReference>
<dbReference type="PANTHER" id="PTHR11043">
    <property type="entry name" value="ZETA-COAT PROTEIN"/>
    <property type="match status" value="1"/>
</dbReference>
<keyword evidence="7" id="KW-0963">Cytoplasm</keyword>
<dbReference type="FunFam" id="3.30.450.60:FF:000014">
    <property type="entry name" value="Coatomer subunit zeta-2"/>
    <property type="match status" value="1"/>
</dbReference>
<evidence type="ECO:0000313" key="16">
    <source>
        <dbReference type="EMBL" id="KAJ4974818.1"/>
    </source>
</evidence>
<dbReference type="AlphaFoldDB" id="A0A9Q0QWP8"/>
<feature type="domain" description="AP complex mu/sigma subunit" evidence="14">
    <location>
        <begin position="239"/>
        <end position="377"/>
    </location>
</feature>
<comment type="similarity">
    <text evidence="3">Belongs to the adaptor complexes small subunit family.</text>
</comment>
<dbReference type="Pfam" id="PF01217">
    <property type="entry name" value="Clat_adaptor_s"/>
    <property type="match status" value="1"/>
</dbReference>
<name>A0A9Q0QWP8_9MAGN</name>
<comment type="function">
    <text evidence="13">The coatomer is a cytosolic protein complex that binds to dilysine motifs and reversibly associates with Golgi non-clathrin-coated vesicles, which further mediate biosynthetic protein transport from the ER, via the Golgi up to the trans Golgi network. Coatomer complex is required for budding from Golgi membranes, and is essential for the retrograde Golgi-to-ER transport of dilysine-tagged proteins. The zeta subunit may be involved in regulating the coat assembly and, hence, the rate of biosynthetic protein transport due to its association-dissociation properties with the coatomer complex.</text>
</comment>
<sequence length="409" mass="45162">MVLHNDPSPVLQPSLPLDNVTAPSIDIHVAEESPLVVPSPEASAEVIWPRLVANKILRKGFGSNNFVADFPNNNETSVESQSSDQGPHNLERVFSDQKDVHKYKLFVSTWNVGGVAPPENLNLENLLDTHNNPCDIYVLGFQEIVTLCTGNVLGSEDHRISMKWNSLIRAALKKGIPPSDNTQEPEVEEMQKVPRGFQCIITICLRTCSRGFTTWSFNLLVSSILVRHNSLAMEICPLIKNILLLDSEGKRIAVSYYSDDWPTNSAKLAFEKSVLTKTSKTNARTEAEITMIDNYIIVYKCTEDLCFYVTGGDDENELILASVLQGFFDAVALLLRDNVTKIATLESLDLIYCCIDEIVDRGIILETEASVIAGKVASNGLDSASSLTEQTLSHAIATAREHLSRSLLK</sequence>
<keyword evidence="6" id="KW-0813">Transport</keyword>
<comment type="subcellular location">
    <subcellularLocation>
        <location evidence="2">Cytoplasmic vesicle</location>
        <location evidence="2">COPI-coated vesicle membrane</location>
        <topology evidence="2">Peripheral membrane protein</topology>
        <orientation evidence="2">Cytoplasmic side</orientation>
    </subcellularLocation>
    <subcellularLocation>
        <location evidence="1">Golgi apparatus membrane</location>
        <topology evidence="1">Peripheral membrane protein</topology>
        <orientation evidence="1">Cytoplasmic side</orientation>
    </subcellularLocation>
</comment>
<keyword evidence="17" id="KW-1185">Reference proteome</keyword>
<dbReference type="EMBL" id="JAMYWD010000004">
    <property type="protein sequence ID" value="KAJ4974818.1"/>
    <property type="molecule type" value="Genomic_DNA"/>
</dbReference>
<dbReference type="PANTHER" id="PTHR11043:SF0">
    <property type="entry name" value="COATOMER SUBUNIT ZETA"/>
    <property type="match status" value="1"/>
</dbReference>
<dbReference type="GO" id="GO:0006890">
    <property type="term" value="P:retrograde vesicle-mediated transport, Golgi to endoplasmic reticulum"/>
    <property type="evidence" value="ECO:0007669"/>
    <property type="project" value="InterPro"/>
</dbReference>
<dbReference type="Gene3D" id="3.60.10.10">
    <property type="entry name" value="Endonuclease/exonuclease/phosphatase"/>
    <property type="match status" value="1"/>
</dbReference>
<dbReference type="Proteomes" id="UP001141806">
    <property type="component" value="Unassembled WGS sequence"/>
</dbReference>
<evidence type="ECO:0000256" key="2">
    <source>
        <dbReference type="ARBA" id="ARBA00004347"/>
    </source>
</evidence>
<dbReference type="InterPro" id="IPR039652">
    <property type="entry name" value="Coatomer_zeta"/>
</dbReference>
<dbReference type="CDD" id="cd14829">
    <property type="entry name" value="Zeta-COP"/>
    <property type="match status" value="1"/>
</dbReference>
<dbReference type="GO" id="GO:0000139">
    <property type="term" value="C:Golgi membrane"/>
    <property type="evidence" value="ECO:0007669"/>
    <property type="project" value="UniProtKB-SubCell"/>
</dbReference>
<evidence type="ECO:0008006" key="18">
    <source>
        <dbReference type="Google" id="ProtNLM"/>
    </source>
</evidence>
<evidence type="ECO:0000256" key="13">
    <source>
        <dbReference type="ARBA" id="ARBA00045555"/>
    </source>
</evidence>
<keyword evidence="9" id="KW-0653">Protein transport</keyword>
<dbReference type="Pfam" id="PF22669">
    <property type="entry name" value="Exo_endo_phos2"/>
    <property type="match status" value="1"/>
</dbReference>
<dbReference type="GO" id="GO:0016791">
    <property type="term" value="F:phosphatase activity"/>
    <property type="evidence" value="ECO:0007669"/>
    <property type="project" value="InterPro"/>
</dbReference>
<dbReference type="GO" id="GO:0046856">
    <property type="term" value="P:phosphatidylinositol dephosphorylation"/>
    <property type="evidence" value="ECO:0007669"/>
    <property type="project" value="InterPro"/>
</dbReference>
<evidence type="ECO:0000259" key="15">
    <source>
        <dbReference type="Pfam" id="PF22669"/>
    </source>
</evidence>
<comment type="caution">
    <text evidence="16">The sequence shown here is derived from an EMBL/GenBank/DDBJ whole genome shotgun (WGS) entry which is preliminary data.</text>
</comment>
<organism evidence="16 17">
    <name type="scientific">Protea cynaroides</name>
    <dbReference type="NCBI Taxonomy" id="273540"/>
    <lineage>
        <taxon>Eukaryota</taxon>
        <taxon>Viridiplantae</taxon>
        <taxon>Streptophyta</taxon>
        <taxon>Embryophyta</taxon>
        <taxon>Tracheophyta</taxon>
        <taxon>Spermatophyta</taxon>
        <taxon>Magnoliopsida</taxon>
        <taxon>Proteales</taxon>
        <taxon>Proteaceae</taxon>
        <taxon>Protea</taxon>
    </lineage>
</organism>
<comment type="subunit">
    <text evidence="5">Oligomeric complex that consists of at least the alpha, beta, beta', gamma, delta, epsilon and zeta subunits.</text>
</comment>
<evidence type="ECO:0000256" key="8">
    <source>
        <dbReference type="ARBA" id="ARBA00022892"/>
    </source>
</evidence>
<evidence type="ECO:0000256" key="5">
    <source>
        <dbReference type="ARBA" id="ARBA00011775"/>
    </source>
</evidence>
<dbReference type="InterPro" id="IPR000300">
    <property type="entry name" value="IPPc"/>
</dbReference>
<evidence type="ECO:0000256" key="6">
    <source>
        <dbReference type="ARBA" id="ARBA00022448"/>
    </source>
</evidence>
<evidence type="ECO:0000256" key="11">
    <source>
        <dbReference type="ARBA" id="ARBA00023136"/>
    </source>
</evidence>
<dbReference type="InterPro" id="IPR011012">
    <property type="entry name" value="Longin-like_dom_sf"/>
</dbReference>
<evidence type="ECO:0000256" key="1">
    <source>
        <dbReference type="ARBA" id="ARBA00004255"/>
    </source>
</evidence>
<dbReference type="InterPro" id="IPR022775">
    <property type="entry name" value="AP_mu_sigma_su"/>
</dbReference>
<dbReference type="OrthoDB" id="10249988at2759"/>
<dbReference type="SUPFAM" id="SSF56219">
    <property type="entry name" value="DNase I-like"/>
    <property type="match status" value="1"/>
</dbReference>
<evidence type="ECO:0000313" key="17">
    <source>
        <dbReference type="Proteomes" id="UP001141806"/>
    </source>
</evidence>
<reference evidence="16" key="1">
    <citation type="journal article" date="2023" name="Plant J.">
        <title>The genome of the king protea, Protea cynaroides.</title>
        <authorList>
            <person name="Chang J."/>
            <person name="Duong T.A."/>
            <person name="Schoeman C."/>
            <person name="Ma X."/>
            <person name="Roodt D."/>
            <person name="Barker N."/>
            <person name="Li Z."/>
            <person name="Van de Peer Y."/>
            <person name="Mizrachi E."/>
        </authorList>
    </citation>
    <scope>NUCLEOTIDE SEQUENCE</scope>
    <source>
        <tissue evidence="16">Young leaves</tissue>
    </source>
</reference>
<dbReference type="GO" id="GO:0006886">
    <property type="term" value="P:intracellular protein transport"/>
    <property type="evidence" value="ECO:0007669"/>
    <property type="project" value="TreeGrafter"/>
</dbReference>
<proteinExistence type="inferred from homology"/>
<keyword evidence="10" id="KW-0333">Golgi apparatus</keyword>
<protein>
    <recommendedName>
        <fullName evidence="18">Coatomer subunit zeta</fullName>
    </recommendedName>
</protein>
<evidence type="ECO:0000259" key="14">
    <source>
        <dbReference type="Pfam" id="PF01217"/>
    </source>
</evidence>
<accession>A0A9Q0QWP8</accession>
<evidence type="ECO:0000256" key="12">
    <source>
        <dbReference type="ARBA" id="ARBA00023329"/>
    </source>
</evidence>
<gene>
    <name evidence="16" type="ORF">NE237_007992</name>
</gene>
<feature type="domain" description="Inositol polyphosphate-related phosphatase" evidence="15">
    <location>
        <begin position="109"/>
        <end position="179"/>
    </location>
</feature>
<keyword evidence="12" id="KW-0968">Cytoplasmic vesicle</keyword>
<dbReference type="SUPFAM" id="SSF64356">
    <property type="entry name" value="SNARE-like"/>
    <property type="match status" value="1"/>
</dbReference>
<comment type="similarity">
    <text evidence="4">Belongs to the inositol polyphosphate 5-phosphatase family.</text>
</comment>